<evidence type="ECO:0000313" key="3">
    <source>
        <dbReference type="Proteomes" id="UP000269793"/>
    </source>
</evidence>
<evidence type="ECO:0000313" key="2">
    <source>
        <dbReference type="EMBL" id="AYO45021.1"/>
    </source>
</evidence>
<dbReference type="VEuPathDB" id="FungiDB:DNF11_4071"/>
<feature type="chain" id="PRO_5018102886" description="Secreted protein" evidence="1">
    <location>
        <begin position="16"/>
        <end position="263"/>
    </location>
</feature>
<feature type="signal peptide" evidence="1">
    <location>
        <begin position="1"/>
        <end position="15"/>
    </location>
</feature>
<evidence type="ECO:0000256" key="1">
    <source>
        <dbReference type="SAM" id="SignalP"/>
    </source>
</evidence>
<dbReference type="AlphaFoldDB" id="A0A3G2SA97"/>
<dbReference type="STRING" id="425264.A0A3G2SA97"/>
<proteinExistence type="predicted"/>
<dbReference type="OrthoDB" id="2310204at2759"/>
<name>A0A3G2SA97_MALR7</name>
<accession>A0A3G2SA97</accession>
<dbReference type="Proteomes" id="UP000269793">
    <property type="component" value="Chromosome IX"/>
</dbReference>
<reference evidence="2 3" key="1">
    <citation type="submission" date="2018-10" db="EMBL/GenBank/DDBJ databases">
        <title>Complete genome sequence of Malassezia restricta CBS 7877.</title>
        <authorList>
            <person name="Morand S.C."/>
            <person name="Bertignac M."/>
            <person name="Iltis A."/>
            <person name="Kolder I."/>
            <person name="Pirovano W."/>
            <person name="Jourdain R."/>
            <person name="Clavaud C."/>
        </authorList>
    </citation>
    <scope>NUCLEOTIDE SEQUENCE [LARGE SCALE GENOMIC DNA]</scope>
    <source>
        <strain evidence="2 3">CBS 7877</strain>
    </source>
</reference>
<protein>
    <recommendedName>
        <fullName evidence="4">Secreted protein</fullName>
    </recommendedName>
</protein>
<gene>
    <name evidence="2" type="ORF">DNF11_4071</name>
</gene>
<organism evidence="2 3">
    <name type="scientific">Malassezia restricta (strain ATCC 96810 / NBRC 103918 / CBS 7877)</name>
    <name type="common">Seborrheic dermatitis infection agent</name>
    <dbReference type="NCBI Taxonomy" id="425264"/>
    <lineage>
        <taxon>Eukaryota</taxon>
        <taxon>Fungi</taxon>
        <taxon>Dikarya</taxon>
        <taxon>Basidiomycota</taxon>
        <taxon>Ustilaginomycotina</taxon>
        <taxon>Malasseziomycetes</taxon>
        <taxon>Malasseziales</taxon>
        <taxon>Malasseziaceae</taxon>
        <taxon>Malassezia</taxon>
    </lineage>
</organism>
<keyword evidence="3" id="KW-1185">Reference proteome</keyword>
<evidence type="ECO:0008006" key="4">
    <source>
        <dbReference type="Google" id="ProtNLM"/>
    </source>
</evidence>
<keyword evidence="1" id="KW-0732">Signal</keyword>
<sequence>MRWWIGACLAAWASAAHVPHVETDAIVHVAQHEPWRIQAPSHDVDGHVELCTDQQPHTQRHRGWIDPAEHGGSMLDVVGNGFREPINVIISGASDRRVLSDQGLLDYARSLGFSFECLHIHLGGLQYANLGDGQGHVPQLFEYRSIASPRSPGAWIGACWESLAGGNHFRVWRQNGTLADTGAWFLAVSKEEDVARHHTISPNGYDIGRNLLVEKAAQGSSFRGTSWTAHVEWKEGLLHPGRQGINHNISIDGRVAILTVHQL</sequence>
<dbReference type="EMBL" id="CP033156">
    <property type="protein sequence ID" value="AYO45021.1"/>
    <property type="molecule type" value="Genomic_DNA"/>
</dbReference>